<dbReference type="GeneID" id="81423724"/>
<comment type="caution">
    <text evidence="1">The sequence shown here is derived from an EMBL/GenBank/DDBJ whole genome shotgun (WGS) entry which is preliminary data.</text>
</comment>
<organism evidence="1 2">
    <name type="scientific">Penicillium canariense</name>
    <dbReference type="NCBI Taxonomy" id="189055"/>
    <lineage>
        <taxon>Eukaryota</taxon>
        <taxon>Fungi</taxon>
        <taxon>Dikarya</taxon>
        <taxon>Ascomycota</taxon>
        <taxon>Pezizomycotina</taxon>
        <taxon>Eurotiomycetes</taxon>
        <taxon>Eurotiomycetidae</taxon>
        <taxon>Eurotiales</taxon>
        <taxon>Aspergillaceae</taxon>
        <taxon>Penicillium</taxon>
    </lineage>
</organism>
<gene>
    <name evidence="1" type="ORF">N7482_002423</name>
</gene>
<dbReference type="EMBL" id="JAPQKN010000001">
    <property type="protein sequence ID" value="KAJ5176546.1"/>
    <property type="molecule type" value="Genomic_DNA"/>
</dbReference>
<evidence type="ECO:0000313" key="1">
    <source>
        <dbReference type="EMBL" id="KAJ5176546.1"/>
    </source>
</evidence>
<proteinExistence type="predicted"/>
<sequence length="60" mass="6964">MVVEMFSYLASESKRVPRKRDVSIGSDRTPEEFGRRLVQGVNGVGPRFMYSMERGMEYML</sequence>
<protein>
    <submittedName>
        <fullName evidence="1">Uncharacterized protein</fullName>
    </submittedName>
</protein>
<dbReference type="RefSeq" id="XP_056548154.1">
    <property type="nucleotide sequence ID" value="XM_056684548.1"/>
</dbReference>
<dbReference type="Proteomes" id="UP001149163">
    <property type="component" value="Unassembled WGS sequence"/>
</dbReference>
<reference evidence="1" key="2">
    <citation type="journal article" date="2023" name="IMA Fungus">
        <title>Comparative genomic study of the Penicillium genus elucidates a diverse pangenome and 15 lateral gene transfer events.</title>
        <authorList>
            <person name="Petersen C."/>
            <person name="Sorensen T."/>
            <person name="Nielsen M.R."/>
            <person name="Sondergaard T.E."/>
            <person name="Sorensen J.L."/>
            <person name="Fitzpatrick D.A."/>
            <person name="Frisvad J.C."/>
            <person name="Nielsen K.L."/>
        </authorList>
    </citation>
    <scope>NUCLEOTIDE SEQUENCE</scope>
    <source>
        <strain evidence="1">IBT 26290</strain>
    </source>
</reference>
<reference evidence="1" key="1">
    <citation type="submission" date="2022-11" db="EMBL/GenBank/DDBJ databases">
        <authorList>
            <person name="Petersen C."/>
        </authorList>
    </citation>
    <scope>NUCLEOTIDE SEQUENCE</scope>
    <source>
        <strain evidence="1">IBT 26290</strain>
    </source>
</reference>
<dbReference type="AlphaFoldDB" id="A0A9W9ILR6"/>
<name>A0A9W9ILR6_9EURO</name>
<accession>A0A9W9ILR6</accession>
<keyword evidence="2" id="KW-1185">Reference proteome</keyword>
<evidence type="ECO:0000313" key="2">
    <source>
        <dbReference type="Proteomes" id="UP001149163"/>
    </source>
</evidence>